<keyword evidence="3" id="KW-1185">Reference proteome</keyword>
<evidence type="ECO:0000256" key="1">
    <source>
        <dbReference type="SAM" id="Phobius"/>
    </source>
</evidence>
<reference evidence="2 3" key="1">
    <citation type="submission" date="2015-05" db="EMBL/GenBank/DDBJ databases">
        <title>Complete genome sequence of a sulfur-oxidizing gammaproteobacterium strain HA5.</title>
        <authorList>
            <person name="Miura A."/>
            <person name="Kojima H."/>
            <person name="Fukui M."/>
        </authorList>
    </citation>
    <scope>NUCLEOTIDE SEQUENCE [LARGE SCALE GENOMIC DNA]</scope>
    <source>
        <strain evidence="2 3">HA5</strain>
    </source>
</reference>
<evidence type="ECO:0000313" key="2">
    <source>
        <dbReference type="EMBL" id="BAV32928.1"/>
    </source>
</evidence>
<proteinExistence type="predicted"/>
<dbReference type="EMBL" id="AP014879">
    <property type="protein sequence ID" value="BAV32928.1"/>
    <property type="molecule type" value="Genomic_DNA"/>
</dbReference>
<dbReference type="InParanoid" id="A0A1B4XDQ9"/>
<protein>
    <recommendedName>
        <fullName evidence="4">DUF2489 domain-containing protein</fullName>
    </recommendedName>
</protein>
<sequence length="167" mass="18796">MDIATNIWPLLQVIIGGTIASIGGWTVAVVNQRMTRKHEQLIVEREKLENLVSAIFDLELWLKKEENCYLFSHPENLEPSPAARITTIAVLYFPDMEPAAAQLMVATDNHRSLLMDIRLDMNTKNLQKATPDHVAILAKENTIATVNAARQKLLIHAKTKMKELLST</sequence>
<dbReference type="AlphaFoldDB" id="A0A1B4XDQ9"/>
<evidence type="ECO:0008006" key="4">
    <source>
        <dbReference type="Google" id="ProtNLM"/>
    </source>
</evidence>
<dbReference type="Proteomes" id="UP000243180">
    <property type="component" value="Chromosome"/>
</dbReference>
<gene>
    <name evidence="2" type="ORF">SCL_0606</name>
</gene>
<keyword evidence="1" id="KW-0812">Transmembrane</keyword>
<feature type="transmembrane region" description="Helical" evidence="1">
    <location>
        <begin position="6"/>
        <end position="30"/>
    </location>
</feature>
<keyword evidence="1" id="KW-0472">Membrane</keyword>
<accession>A0A1B4XDQ9</accession>
<organism evidence="2 3">
    <name type="scientific">Sulfuricaulis limicola</name>
    <dbReference type="NCBI Taxonomy" id="1620215"/>
    <lineage>
        <taxon>Bacteria</taxon>
        <taxon>Pseudomonadati</taxon>
        <taxon>Pseudomonadota</taxon>
        <taxon>Gammaproteobacteria</taxon>
        <taxon>Acidiferrobacterales</taxon>
        <taxon>Acidiferrobacteraceae</taxon>
        <taxon>Sulfuricaulis</taxon>
    </lineage>
</organism>
<name>A0A1B4XDQ9_9GAMM</name>
<keyword evidence="1" id="KW-1133">Transmembrane helix</keyword>
<dbReference type="KEGG" id="slim:SCL_0606"/>
<evidence type="ECO:0000313" key="3">
    <source>
        <dbReference type="Proteomes" id="UP000243180"/>
    </source>
</evidence>